<accession>A0ABM9CS45</accession>
<organism evidence="2 3">
    <name type="scientific">Paenibacillus allorhizoplanae</name>
    <dbReference type="NCBI Taxonomy" id="2905648"/>
    <lineage>
        <taxon>Bacteria</taxon>
        <taxon>Bacillati</taxon>
        <taxon>Bacillota</taxon>
        <taxon>Bacilli</taxon>
        <taxon>Bacillales</taxon>
        <taxon>Paenibacillaceae</taxon>
        <taxon>Paenibacillus</taxon>
    </lineage>
</organism>
<dbReference type="PANTHER" id="PTHR42883:SF2">
    <property type="entry name" value="THYMIDYLYLTRANSFERASE"/>
    <property type="match status" value="1"/>
</dbReference>
<protein>
    <submittedName>
        <fullName evidence="2">UTP--glucose-1-phosphate uridylyltransferase</fullName>
        <ecNumber evidence="2">2.7.7.9</ecNumber>
    </submittedName>
</protein>
<keyword evidence="2" id="KW-0548">Nucleotidyltransferase</keyword>
<evidence type="ECO:0000313" key="3">
    <source>
        <dbReference type="Proteomes" id="UP000838821"/>
    </source>
</evidence>
<proteinExistence type="predicted"/>
<keyword evidence="2" id="KW-0808">Transferase</keyword>
<keyword evidence="3" id="KW-1185">Reference proteome</keyword>
<feature type="domain" description="Nucleotidyl transferase" evidence="1">
    <location>
        <begin position="2"/>
        <end position="235"/>
    </location>
</feature>
<dbReference type="InterPro" id="IPR005908">
    <property type="entry name" value="G1P_thy_trans_l"/>
</dbReference>
<dbReference type="EMBL" id="CAKMMW010000019">
    <property type="protein sequence ID" value="CAH1220658.1"/>
    <property type="molecule type" value="Genomic_DNA"/>
</dbReference>
<dbReference type="CDD" id="cd04189">
    <property type="entry name" value="G1P_TT_long"/>
    <property type="match status" value="1"/>
</dbReference>
<reference evidence="2" key="1">
    <citation type="submission" date="2022-01" db="EMBL/GenBank/DDBJ databases">
        <authorList>
            <person name="Criscuolo A."/>
        </authorList>
    </citation>
    <scope>NUCLEOTIDE SEQUENCE</scope>
    <source>
        <strain evidence="2">CIP111891</strain>
    </source>
</reference>
<dbReference type="Pfam" id="PF00483">
    <property type="entry name" value="NTP_transferase"/>
    <property type="match status" value="1"/>
</dbReference>
<name>A0ABM9CS45_9BACL</name>
<comment type="caution">
    <text evidence="2">The sequence shown here is derived from an EMBL/GenBank/DDBJ whole genome shotgun (WGS) entry which is preliminary data.</text>
</comment>
<dbReference type="Gene3D" id="3.90.550.10">
    <property type="entry name" value="Spore Coat Polysaccharide Biosynthesis Protein SpsA, Chain A"/>
    <property type="match status" value="1"/>
</dbReference>
<dbReference type="InterPro" id="IPR029044">
    <property type="entry name" value="Nucleotide-diphossugar_trans"/>
</dbReference>
<dbReference type="SUPFAM" id="SSF53448">
    <property type="entry name" value="Nucleotide-diphospho-sugar transferases"/>
    <property type="match status" value="1"/>
</dbReference>
<dbReference type="PANTHER" id="PTHR42883">
    <property type="entry name" value="GLUCOSE-1-PHOSPHATE THYMIDYLTRANSFERASE"/>
    <property type="match status" value="1"/>
</dbReference>
<evidence type="ECO:0000259" key="1">
    <source>
        <dbReference type="Pfam" id="PF00483"/>
    </source>
</evidence>
<dbReference type="Gene3D" id="2.160.10.10">
    <property type="entry name" value="Hexapeptide repeat proteins"/>
    <property type="match status" value="1"/>
</dbReference>
<gene>
    <name evidence="2" type="primary">cugP_2</name>
    <name evidence="2" type="ORF">PAECIP111891_05076</name>
</gene>
<dbReference type="EC" id="2.7.7.9" evidence="2"/>
<evidence type="ECO:0000313" key="2">
    <source>
        <dbReference type="EMBL" id="CAH1220658.1"/>
    </source>
</evidence>
<dbReference type="Proteomes" id="UP000838821">
    <property type="component" value="Unassembled WGS sequence"/>
</dbReference>
<dbReference type="RefSeq" id="WP_236291190.1">
    <property type="nucleotide sequence ID" value="NZ_CAKMMW010000019.1"/>
</dbReference>
<sequence length="329" mass="36496">MKGLILCAGKGTRLQPFTNIKPKGLLPVANKPLIHYGIEKLVELGIDEIGIVIRPNLHPMFMDEVGAGERWNVNITYIFQINPLGISDAVKHAESFMNNEPFILLLGDNLITQDLQGLCHAITHDNHEAAILLRKVMNPKQFGIAEVNKDRIIGLEEKPSEPKSDLAVLGSYAFKPSIFKAVRAISPSARGEYEITDAIQWLIHQQYSVAYQTTDKNFSDVGTMEGWLEANRWMLKQLEEEGLLKTPSESEYPGTTIIPPVCIDPSAELINCVIGPYVTIGPNVRLESCILEHSILLEYAILNPNHYPMTNSIISPQSVFVQKDGGSGK</sequence>
<dbReference type="InterPro" id="IPR005835">
    <property type="entry name" value="NTP_transferase_dom"/>
</dbReference>
<dbReference type="GO" id="GO:0003983">
    <property type="term" value="F:UTP:glucose-1-phosphate uridylyltransferase activity"/>
    <property type="evidence" value="ECO:0007669"/>
    <property type="project" value="UniProtKB-EC"/>
</dbReference>